<protein>
    <recommendedName>
        <fullName evidence="3">Rubisco LSMT substrate-binding domain-containing protein</fullName>
    </recommendedName>
</protein>
<dbReference type="InterPro" id="IPR046341">
    <property type="entry name" value="SET_dom_sf"/>
</dbReference>
<comment type="caution">
    <text evidence="1">The sequence shown here is derived from an EMBL/GenBank/DDBJ whole genome shotgun (WGS) entry which is preliminary data.</text>
</comment>
<evidence type="ECO:0000313" key="1">
    <source>
        <dbReference type="EMBL" id="KAK3009888.1"/>
    </source>
</evidence>
<dbReference type="GO" id="GO:0005634">
    <property type="term" value="C:nucleus"/>
    <property type="evidence" value="ECO:0007669"/>
    <property type="project" value="TreeGrafter"/>
</dbReference>
<proteinExistence type="predicted"/>
<organism evidence="1 2">
    <name type="scientific">Escallonia herrerae</name>
    <dbReference type="NCBI Taxonomy" id="1293975"/>
    <lineage>
        <taxon>Eukaryota</taxon>
        <taxon>Viridiplantae</taxon>
        <taxon>Streptophyta</taxon>
        <taxon>Embryophyta</taxon>
        <taxon>Tracheophyta</taxon>
        <taxon>Spermatophyta</taxon>
        <taxon>Magnoliopsida</taxon>
        <taxon>eudicotyledons</taxon>
        <taxon>Gunneridae</taxon>
        <taxon>Pentapetalae</taxon>
        <taxon>asterids</taxon>
        <taxon>campanulids</taxon>
        <taxon>Escalloniales</taxon>
        <taxon>Escalloniaceae</taxon>
        <taxon>Escallonia</taxon>
    </lineage>
</organism>
<dbReference type="PANTHER" id="PTHR13271:SF34">
    <property type="entry name" value="N-LYSINE METHYLTRANSFERASE SETD6"/>
    <property type="match status" value="1"/>
</dbReference>
<accession>A0AA88VM12</accession>
<dbReference type="Proteomes" id="UP001188597">
    <property type="component" value="Unassembled WGS sequence"/>
</dbReference>
<dbReference type="CDD" id="cd10527">
    <property type="entry name" value="SET_LSMT"/>
    <property type="match status" value="1"/>
</dbReference>
<evidence type="ECO:0000313" key="2">
    <source>
        <dbReference type="Proteomes" id="UP001188597"/>
    </source>
</evidence>
<dbReference type="PANTHER" id="PTHR13271">
    <property type="entry name" value="UNCHARACTERIZED PUTATIVE METHYLTRANSFERASE"/>
    <property type="match status" value="1"/>
</dbReference>
<keyword evidence="2" id="KW-1185">Reference proteome</keyword>
<dbReference type="GO" id="GO:0016279">
    <property type="term" value="F:protein-lysine N-methyltransferase activity"/>
    <property type="evidence" value="ECO:0007669"/>
    <property type="project" value="TreeGrafter"/>
</dbReference>
<gene>
    <name evidence="1" type="ORF">RJ639_012132</name>
</gene>
<name>A0AA88VM12_9ASTE</name>
<dbReference type="EMBL" id="JAVXUP010001599">
    <property type="protein sequence ID" value="KAK3009888.1"/>
    <property type="molecule type" value="Genomic_DNA"/>
</dbReference>
<reference evidence="1" key="1">
    <citation type="submission" date="2022-12" db="EMBL/GenBank/DDBJ databases">
        <title>Draft genome assemblies for two species of Escallonia (Escalloniales).</title>
        <authorList>
            <person name="Chanderbali A."/>
            <person name="Dervinis C."/>
            <person name="Anghel I."/>
            <person name="Soltis D."/>
            <person name="Soltis P."/>
            <person name="Zapata F."/>
        </authorList>
    </citation>
    <scope>NUCLEOTIDE SEQUENCE</scope>
    <source>
        <strain evidence="1">UCBG64.0493</strain>
        <tissue evidence="1">Leaf</tissue>
    </source>
</reference>
<sequence>MIIYRRMRAFKRWMKSQAIDCSDALALTTDQQQGASVRALCDLHEGDLVATIPKRSCLTVKTSGARRLIEAAGLEGSLGLSIAIMYERSLGPLSPWFGYLEVLPQRECIPLLWSVEDVDSLLSGTELHQIVREDKLLICEDWKEFILPILDSAPTELNPAFFGIEEYLAAKSLIASRSFEIDDYHGSGLVPLADLRQSFVPVMFPFSSSSSWLFLLWTSFTIIGQVMWQHIVPTKETTSLSQRGKVKPAWMPSPGCCALLIQMPRPGHCKVTGLNDDTRAMPAHGFKILVFASLCWSSWGMRFNHKTCAEDVHFTAVSSHSESDDDTDCNINGDNAICGDGEDLNHTMGDNIAVCEMIIVKDVKAGTEAQSLLLHERPLEGASSRMTLNPIASNPGLQCTASSTYNEQRTIHTKGPIPPHFQVFNTYGSLGNAALLHRYGFTESDNPFDIVNIDLELLLQWSSSLFSARSSRMRLSLWRKLGYTGCLGQDSEYFEISFDGEPQLELLILLYIMVLPEDAYQELDLRVSTMENSENAMGIIVLKKCSLAIEKGSDLSRNLLLTKCVRKALSALADIRESLYGSTSPEDDIEAMERCCRIRERMKYHSLMLRVSERRILKKLKAYAPAGAGLIRTRERTTTRKKAKRT</sequence>
<dbReference type="AlphaFoldDB" id="A0AA88VM12"/>
<dbReference type="SUPFAM" id="SSF82199">
    <property type="entry name" value="SET domain"/>
    <property type="match status" value="2"/>
</dbReference>
<evidence type="ECO:0008006" key="3">
    <source>
        <dbReference type="Google" id="ProtNLM"/>
    </source>
</evidence>
<dbReference type="InterPro" id="IPR050600">
    <property type="entry name" value="SETD3_SETD6_MTase"/>
</dbReference>
<dbReference type="Gene3D" id="3.90.1410.10">
    <property type="entry name" value="set domain protein methyltransferase, domain 1"/>
    <property type="match status" value="2"/>
</dbReference>